<gene>
    <name evidence="1" type="ORF">EZS28_018481</name>
</gene>
<organism evidence="1 2">
    <name type="scientific">Streblomastix strix</name>
    <dbReference type="NCBI Taxonomy" id="222440"/>
    <lineage>
        <taxon>Eukaryota</taxon>
        <taxon>Metamonada</taxon>
        <taxon>Preaxostyla</taxon>
        <taxon>Oxymonadida</taxon>
        <taxon>Streblomastigidae</taxon>
        <taxon>Streblomastix</taxon>
    </lineage>
</organism>
<accession>A0A5J4VTM3</accession>
<dbReference type="Gene3D" id="1.25.10.10">
    <property type="entry name" value="Leucine-rich Repeat Variant"/>
    <property type="match status" value="2"/>
</dbReference>
<comment type="caution">
    <text evidence="1">The sequence shown here is derived from an EMBL/GenBank/DDBJ whole genome shotgun (WGS) entry which is preliminary data.</text>
</comment>
<proteinExistence type="predicted"/>
<reference evidence="1 2" key="1">
    <citation type="submission" date="2019-03" db="EMBL/GenBank/DDBJ databases">
        <title>Single cell metagenomics reveals metabolic interactions within the superorganism composed of flagellate Streblomastix strix and complex community of Bacteroidetes bacteria on its surface.</title>
        <authorList>
            <person name="Treitli S.C."/>
            <person name="Kolisko M."/>
            <person name="Husnik F."/>
            <person name="Keeling P."/>
            <person name="Hampl V."/>
        </authorList>
    </citation>
    <scope>NUCLEOTIDE SEQUENCE [LARGE SCALE GENOMIC DNA]</scope>
    <source>
        <strain evidence="1">ST1C</strain>
    </source>
</reference>
<dbReference type="Proteomes" id="UP000324800">
    <property type="component" value="Unassembled WGS sequence"/>
</dbReference>
<dbReference type="OrthoDB" id="201709at2759"/>
<name>A0A5J4VTM3_9EUKA</name>
<sequence>GLDLKKPLAGRLGNDIRKIIIKAGVIESFNFIFENREMKQITRTYSLTVYSIINNSSDEVRFLIYSKNPYYGLIRLLEHTDVEIASDAIGSIFNIIKAGSNTIPYTEPHPHYDSIQALDGINKIFSLFQKNGNKYSKDRAAICIGCLFRAHEITDPVMRLEIFNHLKSLLSDSEARVKERAKDALKQLAQNEVNRSEFLNEKELSQIEQDLKQPIEGTEEQKKSILQKQESDLLLLQSVLQDRDDNELRKRIISSDVIESLLFIYTNRDLNSITRTYSLTFIYLTNNSSDEIKLLLLEKKPYPGLVRLLEHTDDSIASYAIISIFLLLESGSNSTPEADPHPHYDSIQALDGINKIYALFQKNGSKYSKDRAAICIGCLFRAHEITDPVMRLEIINHLKCLLNDSDKLVKYSARNALYYLAQNDTIRSEIIKR</sequence>
<dbReference type="InterPro" id="IPR016024">
    <property type="entry name" value="ARM-type_fold"/>
</dbReference>
<evidence type="ECO:0000313" key="2">
    <source>
        <dbReference type="Proteomes" id="UP000324800"/>
    </source>
</evidence>
<protein>
    <recommendedName>
        <fullName evidence="3">Condensin complex subunit 1 C-terminal domain-containing protein</fullName>
    </recommendedName>
</protein>
<dbReference type="EMBL" id="SNRW01005006">
    <property type="protein sequence ID" value="KAA6385992.1"/>
    <property type="molecule type" value="Genomic_DNA"/>
</dbReference>
<evidence type="ECO:0000313" key="1">
    <source>
        <dbReference type="EMBL" id="KAA6385992.1"/>
    </source>
</evidence>
<feature type="non-terminal residue" evidence="1">
    <location>
        <position position="1"/>
    </location>
</feature>
<dbReference type="AlphaFoldDB" id="A0A5J4VTM3"/>
<dbReference type="InterPro" id="IPR011989">
    <property type="entry name" value="ARM-like"/>
</dbReference>
<dbReference type="SUPFAM" id="SSF48371">
    <property type="entry name" value="ARM repeat"/>
    <property type="match status" value="1"/>
</dbReference>
<evidence type="ECO:0008006" key="3">
    <source>
        <dbReference type="Google" id="ProtNLM"/>
    </source>
</evidence>